<protein>
    <submittedName>
        <fullName evidence="2">Uncharacterized protein</fullName>
    </submittedName>
</protein>
<feature type="compositionally biased region" description="Acidic residues" evidence="1">
    <location>
        <begin position="48"/>
        <end position="74"/>
    </location>
</feature>
<feature type="compositionally biased region" description="Low complexity" evidence="1">
    <location>
        <begin position="28"/>
        <end position="47"/>
    </location>
</feature>
<reference evidence="2 3" key="1">
    <citation type="submission" date="2018-03" db="EMBL/GenBank/DDBJ databases">
        <title>Comparative analysis of microorganisms from saline springs in Andes Mountain Range, Colombia.</title>
        <authorList>
            <person name="Rubin E."/>
        </authorList>
    </citation>
    <scope>NUCLEOTIDE SEQUENCE [LARGE SCALE GENOMIC DNA]</scope>
    <source>
        <strain evidence="2 3">CG 35</strain>
    </source>
</reference>
<evidence type="ECO:0000313" key="3">
    <source>
        <dbReference type="Proteomes" id="UP000238217"/>
    </source>
</evidence>
<organism evidence="2 3">
    <name type="scientific">Nesterenkonia sandarakina</name>
    <dbReference type="NCBI Taxonomy" id="272918"/>
    <lineage>
        <taxon>Bacteria</taxon>
        <taxon>Bacillati</taxon>
        <taxon>Actinomycetota</taxon>
        <taxon>Actinomycetes</taxon>
        <taxon>Micrococcales</taxon>
        <taxon>Micrococcaceae</taxon>
        <taxon>Nesterenkonia</taxon>
    </lineage>
</organism>
<name>A0A2T0YLP0_9MICC</name>
<dbReference type="Proteomes" id="UP000238217">
    <property type="component" value="Unassembled WGS sequence"/>
</dbReference>
<accession>A0A2T0YLP0</accession>
<dbReference type="OrthoDB" id="9823310at2"/>
<sequence length="194" mass="20671">MNIRKWWPAASIVGVALLVSSCAENPAPADVAAADDGSLDAAGSSDAVEADEVPDGVDPDYLEWEAAQAEDADASDMYAPPLPPAEDSPPIAAYDEVPTPENPFDHELTSTAFAEAQAQGADPDETGLIELDEALWELDIDGTTFTIDGVINPGDATPLYEDEHSEGAISLTPVIEELTNIPWPERREDILRDQ</sequence>
<dbReference type="RefSeq" id="WP_106122804.1">
    <property type="nucleotide sequence ID" value="NZ_PVTY01000007.1"/>
</dbReference>
<comment type="caution">
    <text evidence="2">The sequence shown here is derived from an EMBL/GenBank/DDBJ whole genome shotgun (WGS) entry which is preliminary data.</text>
</comment>
<dbReference type="PROSITE" id="PS51257">
    <property type="entry name" value="PROKAR_LIPOPROTEIN"/>
    <property type="match status" value="1"/>
</dbReference>
<proteinExistence type="predicted"/>
<gene>
    <name evidence="2" type="ORF">BCL67_107119</name>
</gene>
<evidence type="ECO:0000313" key="2">
    <source>
        <dbReference type="EMBL" id="PRZ16195.1"/>
    </source>
</evidence>
<feature type="region of interest" description="Disordered" evidence="1">
    <location>
        <begin position="28"/>
        <end position="103"/>
    </location>
</feature>
<dbReference type="AlphaFoldDB" id="A0A2T0YLP0"/>
<evidence type="ECO:0000256" key="1">
    <source>
        <dbReference type="SAM" id="MobiDB-lite"/>
    </source>
</evidence>
<keyword evidence="3" id="KW-1185">Reference proteome</keyword>
<dbReference type="EMBL" id="PVTY01000007">
    <property type="protein sequence ID" value="PRZ16195.1"/>
    <property type="molecule type" value="Genomic_DNA"/>
</dbReference>